<keyword evidence="3" id="KW-1185">Reference proteome</keyword>
<evidence type="ECO:0000259" key="1">
    <source>
        <dbReference type="Pfam" id="PF07883"/>
    </source>
</evidence>
<dbReference type="SUPFAM" id="SSF51182">
    <property type="entry name" value="RmlC-like cupins"/>
    <property type="match status" value="1"/>
</dbReference>
<feature type="domain" description="Cupin type-2" evidence="1">
    <location>
        <begin position="84"/>
        <end position="150"/>
    </location>
</feature>
<organism evidence="2 3">
    <name type="scientific">Microbotryum intermedium</name>
    <dbReference type="NCBI Taxonomy" id="269621"/>
    <lineage>
        <taxon>Eukaryota</taxon>
        <taxon>Fungi</taxon>
        <taxon>Dikarya</taxon>
        <taxon>Basidiomycota</taxon>
        <taxon>Pucciniomycotina</taxon>
        <taxon>Microbotryomycetes</taxon>
        <taxon>Microbotryales</taxon>
        <taxon>Microbotryaceae</taxon>
        <taxon>Microbotryum</taxon>
    </lineage>
</organism>
<reference evidence="3" key="1">
    <citation type="submission" date="2016-09" db="EMBL/GenBank/DDBJ databases">
        <authorList>
            <person name="Jeantristanb JTB J.-T."/>
            <person name="Ricardo R."/>
        </authorList>
    </citation>
    <scope>NUCLEOTIDE SEQUENCE [LARGE SCALE GENOMIC DNA]</scope>
</reference>
<name>A0A238FQA0_9BASI</name>
<dbReference type="Pfam" id="PF07883">
    <property type="entry name" value="Cupin_2"/>
    <property type="match status" value="1"/>
</dbReference>
<dbReference type="Gene3D" id="2.20.70.150">
    <property type="match status" value="1"/>
</dbReference>
<dbReference type="PANTHER" id="PTHR36156:SF2">
    <property type="entry name" value="CUPIN TYPE-2 DOMAIN-CONTAINING PROTEIN"/>
    <property type="match status" value="1"/>
</dbReference>
<dbReference type="PANTHER" id="PTHR36156">
    <property type="entry name" value="SLR2101 PROTEIN"/>
    <property type="match status" value="1"/>
</dbReference>
<dbReference type="InterPro" id="IPR047142">
    <property type="entry name" value="OryJ/VirC-like"/>
</dbReference>
<proteinExistence type="predicted"/>
<sequence>MSGIPQSNLPPVRRVVTTHTDDGTAKVWIDEVVPRVSPPGFTSGVAFAMPWVTEHSPADCQTTVDGKTLPVGELTRDEGSVVRYVEFEPGHVSPMHRTTSLDYGFVIFGKLEMHLPDGSVTTVNPGDVVVQRGTNHQWVNPSKTEWARMVYVLLPSKPVVINGEELAPISIH</sequence>
<dbReference type="CDD" id="cd02231">
    <property type="entry name" value="cupin_BLL6423-like"/>
    <property type="match status" value="1"/>
</dbReference>
<dbReference type="InterPro" id="IPR014710">
    <property type="entry name" value="RmlC-like_jellyroll"/>
</dbReference>
<protein>
    <submittedName>
        <fullName evidence="2">BQ2448_6605 protein</fullName>
    </submittedName>
</protein>
<accession>A0A238FQA0</accession>
<dbReference type="InterPro" id="IPR011051">
    <property type="entry name" value="RmlC_Cupin_sf"/>
</dbReference>
<gene>
    <name evidence="2" type="ORF">BQ2448_6605</name>
</gene>
<evidence type="ECO:0000313" key="2">
    <source>
        <dbReference type="EMBL" id="SCV74173.1"/>
    </source>
</evidence>
<dbReference type="EMBL" id="FMSP01000020">
    <property type="protein sequence ID" value="SCV74173.1"/>
    <property type="molecule type" value="Genomic_DNA"/>
</dbReference>
<dbReference type="AlphaFoldDB" id="A0A238FQA0"/>
<dbReference type="Gene3D" id="2.60.120.10">
    <property type="entry name" value="Jelly Rolls"/>
    <property type="match status" value="1"/>
</dbReference>
<evidence type="ECO:0000313" key="3">
    <source>
        <dbReference type="Proteomes" id="UP000198372"/>
    </source>
</evidence>
<dbReference type="Proteomes" id="UP000198372">
    <property type="component" value="Unassembled WGS sequence"/>
</dbReference>
<dbReference type="OrthoDB" id="5840532at2759"/>
<dbReference type="InterPro" id="IPR013096">
    <property type="entry name" value="Cupin_2"/>
</dbReference>
<dbReference type="STRING" id="269621.A0A238FQA0"/>